<feature type="binding site" evidence="14">
    <location>
        <position position="239"/>
    </location>
    <ligand>
        <name>S-adenosyl-L-methionine</name>
        <dbReference type="ChEBI" id="CHEBI:59789"/>
    </ligand>
</feature>
<comment type="cofactor">
    <cofactor evidence="14">
        <name>[4Fe-4S] cluster</name>
        <dbReference type="ChEBI" id="CHEBI:49883"/>
    </cofactor>
    <text evidence="14">Binds 1 [4Fe-4S] cluster. The cluster is coordinated with 3 cysteines and an exchangeable S-adenosyl-L-methionine.</text>
</comment>
<dbReference type="GO" id="GO:0002935">
    <property type="term" value="F:tRNA (adenine(37)-C2)-methyltransferase activity"/>
    <property type="evidence" value="ECO:0007669"/>
    <property type="project" value="UniProtKB-UniRule"/>
</dbReference>
<dbReference type="CDD" id="cd01335">
    <property type="entry name" value="Radical_SAM"/>
    <property type="match status" value="1"/>
</dbReference>
<dbReference type="SFLD" id="SFLDF00275">
    <property type="entry name" value="adenosine_C2_methyltransferase"/>
    <property type="match status" value="1"/>
</dbReference>
<comment type="function">
    <text evidence="14">Specifically methylates position 2 of adenine 2503 in 23S rRNA and position 2 of adenine 37 in tRNAs. m2A2503 modification seems to play a crucial role in the proofreading step occurring at the peptidyl transferase center and thus would serve to optimize ribosomal fidelity.</text>
</comment>
<dbReference type="PIRSF" id="PIRSF006004">
    <property type="entry name" value="CHP00048"/>
    <property type="match status" value="1"/>
</dbReference>
<evidence type="ECO:0000256" key="2">
    <source>
        <dbReference type="ARBA" id="ARBA00007544"/>
    </source>
</evidence>
<keyword evidence="9 14" id="KW-0819">tRNA processing</keyword>
<dbReference type="GO" id="GO:0005737">
    <property type="term" value="C:cytoplasm"/>
    <property type="evidence" value="ECO:0007669"/>
    <property type="project" value="UniProtKB-SubCell"/>
</dbReference>
<dbReference type="SFLD" id="SFLDS00029">
    <property type="entry name" value="Radical_SAM"/>
    <property type="match status" value="1"/>
</dbReference>
<evidence type="ECO:0000256" key="8">
    <source>
        <dbReference type="ARBA" id="ARBA00022691"/>
    </source>
</evidence>
<evidence type="ECO:0000256" key="7">
    <source>
        <dbReference type="ARBA" id="ARBA00022679"/>
    </source>
</evidence>
<evidence type="ECO:0000256" key="11">
    <source>
        <dbReference type="ARBA" id="ARBA00023004"/>
    </source>
</evidence>
<dbReference type="InterPro" id="IPR048641">
    <property type="entry name" value="RlmN_N"/>
</dbReference>
<gene>
    <name evidence="14" type="primary">rlmN</name>
    <name evidence="16" type="ORF">SAMN02983003_2516</name>
</gene>
<dbReference type="EMBL" id="FPKU01000002">
    <property type="protein sequence ID" value="SFZ85335.1"/>
    <property type="molecule type" value="Genomic_DNA"/>
</dbReference>
<dbReference type="EC" id="2.1.1.192" evidence="14"/>
<keyword evidence="6 14" id="KW-0489">Methyltransferase</keyword>
<comment type="miscellaneous">
    <text evidence="14">Reaction proceeds by a ping-pong mechanism involving intermediate methylation of a conserved cysteine residue.</text>
</comment>
<evidence type="ECO:0000256" key="3">
    <source>
        <dbReference type="ARBA" id="ARBA00022485"/>
    </source>
</evidence>
<feature type="active site" description="Proton acceptor" evidence="14">
    <location>
        <position position="121"/>
    </location>
</feature>
<comment type="caution">
    <text evidence="14">Lacks conserved residue(s) required for the propagation of feature annotation.</text>
</comment>
<dbReference type="NCBIfam" id="TIGR00048">
    <property type="entry name" value="rRNA_mod_RlmN"/>
    <property type="match status" value="1"/>
</dbReference>
<evidence type="ECO:0000259" key="15">
    <source>
        <dbReference type="PROSITE" id="PS51918"/>
    </source>
</evidence>
<proteinExistence type="inferred from homology"/>
<evidence type="ECO:0000256" key="14">
    <source>
        <dbReference type="HAMAP-Rule" id="MF_01849"/>
    </source>
</evidence>
<dbReference type="GO" id="GO:0030488">
    <property type="term" value="P:tRNA methylation"/>
    <property type="evidence" value="ECO:0007669"/>
    <property type="project" value="UniProtKB-UniRule"/>
</dbReference>
<keyword evidence="11 14" id="KW-0408">Iron</keyword>
<dbReference type="GO" id="GO:0019843">
    <property type="term" value="F:rRNA binding"/>
    <property type="evidence" value="ECO:0007669"/>
    <property type="project" value="UniProtKB-UniRule"/>
</dbReference>
<keyword evidence="17" id="KW-1185">Reference proteome</keyword>
<dbReference type="Gene3D" id="3.20.20.70">
    <property type="entry name" value="Aldolase class I"/>
    <property type="match status" value="1"/>
</dbReference>
<keyword evidence="10 14" id="KW-0479">Metal-binding</keyword>
<feature type="binding site" evidence="14">
    <location>
        <position position="338"/>
    </location>
    <ligand>
        <name>S-adenosyl-L-methionine</name>
        <dbReference type="ChEBI" id="CHEBI:59789"/>
    </ligand>
</feature>
<comment type="catalytic activity">
    <reaction evidence="14">
        <text>adenosine(37) in tRNA + 2 reduced [2Fe-2S]-[ferredoxin] + 2 S-adenosyl-L-methionine = 2-methyladenosine(37) in tRNA + 5'-deoxyadenosine + L-methionine + 2 oxidized [2Fe-2S]-[ferredoxin] + S-adenosyl-L-homocysteine</text>
        <dbReference type="Rhea" id="RHEA:43332"/>
        <dbReference type="Rhea" id="RHEA-COMP:10000"/>
        <dbReference type="Rhea" id="RHEA-COMP:10001"/>
        <dbReference type="Rhea" id="RHEA-COMP:10162"/>
        <dbReference type="Rhea" id="RHEA-COMP:10485"/>
        <dbReference type="ChEBI" id="CHEBI:17319"/>
        <dbReference type="ChEBI" id="CHEBI:33737"/>
        <dbReference type="ChEBI" id="CHEBI:33738"/>
        <dbReference type="ChEBI" id="CHEBI:57844"/>
        <dbReference type="ChEBI" id="CHEBI:57856"/>
        <dbReference type="ChEBI" id="CHEBI:59789"/>
        <dbReference type="ChEBI" id="CHEBI:74411"/>
        <dbReference type="ChEBI" id="CHEBI:74497"/>
        <dbReference type="EC" id="2.1.1.192"/>
    </reaction>
</comment>
<dbReference type="AlphaFoldDB" id="A0A1K2I0P7"/>
<evidence type="ECO:0000256" key="6">
    <source>
        <dbReference type="ARBA" id="ARBA00022603"/>
    </source>
</evidence>
<evidence type="ECO:0000256" key="1">
    <source>
        <dbReference type="ARBA" id="ARBA00004496"/>
    </source>
</evidence>
<dbReference type="InterPro" id="IPR058240">
    <property type="entry name" value="rSAM_sf"/>
</dbReference>
<keyword evidence="8 14" id="KW-0949">S-adenosyl-L-methionine</keyword>
<dbReference type="OrthoDB" id="9793973at2"/>
<evidence type="ECO:0000313" key="16">
    <source>
        <dbReference type="EMBL" id="SFZ85335.1"/>
    </source>
</evidence>
<dbReference type="PANTHER" id="PTHR30544">
    <property type="entry name" value="23S RRNA METHYLTRANSFERASE"/>
    <property type="match status" value="1"/>
</dbReference>
<dbReference type="GO" id="GO:0051539">
    <property type="term" value="F:4 iron, 4 sulfur cluster binding"/>
    <property type="evidence" value="ECO:0007669"/>
    <property type="project" value="UniProtKB-UniRule"/>
</dbReference>
<dbReference type="Proteomes" id="UP000183447">
    <property type="component" value="Unassembled WGS sequence"/>
</dbReference>
<accession>A0A1K2I0P7</accession>
<comment type="catalytic activity">
    <reaction evidence="14">
        <text>adenosine(2503) in 23S rRNA + 2 reduced [2Fe-2S]-[ferredoxin] + 2 S-adenosyl-L-methionine = 2-methyladenosine(2503) in 23S rRNA + 5'-deoxyadenosine + L-methionine + 2 oxidized [2Fe-2S]-[ferredoxin] + S-adenosyl-L-homocysteine</text>
        <dbReference type="Rhea" id="RHEA:42916"/>
        <dbReference type="Rhea" id="RHEA-COMP:10000"/>
        <dbReference type="Rhea" id="RHEA-COMP:10001"/>
        <dbReference type="Rhea" id="RHEA-COMP:10152"/>
        <dbReference type="Rhea" id="RHEA-COMP:10282"/>
        <dbReference type="ChEBI" id="CHEBI:17319"/>
        <dbReference type="ChEBI" id="CHEBI:33737"/>
        <dbReference type="ChEBI" id="CHEBI:33738"/>
        <dbReference type="ChEBI" id="CHEBI:57844"/>
        <dbReference type="ChEBI" id="CHEBI:57856"/>
        <dbReference type="ChEBI" id="CHEBI:59789"/>
        <dbReference type="ChEBI" id="CHEBI:74411"/>
        <dbReference type="ChEBI" id="CHEBI:74497"/>
        <dbReference type="EC" id="2.1.1.192"/>
    </reaction>
</comment>
<dbReference type="SFLD" id="SFLDG01062">
    <property type="entry name" value="methyltransferase_(Class_A)"/>
    <property type="match status" value="1"/>
</dbReference>
<evidence type="ECO:0000256" key="13">
    <source>
        <dbReference type="ARBA" id="ARBA00023157"/>
    </source>
</evidence>
<feature type="binding site" evidence="14">
    <location>
        <begin position="207"/>
        <end position="208"/>
    </location>
    <ligand>
        <name>S-adenosyl-L-methionine</name>
        <dbReference type="ChEBI" id="CHEBI:59789"/>
    </ligand>
</feature>
<dbReference type="STRING" id="665118.SAMN02983003_2516"/>
<dbReference type="Pfam" id="PF21016">
    <property type="entry name" value="RlmN_N"/>
    <property type="match status" value="1"/>
</dbReference>
<organism evidence="16 17">
    <name type="scientific">Devosia enhydra</name>
    <dbReference type="NCBI Taxonomy" id="665118"/>
    <lineage>
        <taxon>Bacteria</taxon>
        <taxon>Pseudomonadati</taxon>
        <taxon>Pseudomonadota</taxon>
        <taxon>Alphaproteobacteria</taxon>
        <taxon>Hyphomicrobiales</taxon>
        <taxon>Devosiaceae</taxon>
        <taxon>Devosia</taxon>
    </lineage>
</organism>
<dbReference type="FunFam" id="3.20.20.70:FF:000008">
    <property type="entry name" value="Dual-specificity RNA methyltransferase RlmN"/>
    <property type="match status" value="1"/>
</dbReference>
<keyword evidence="7 14" id="KW-0808">Transferase</keyword>
<dbReference type="SUPFAM" id="SSF102114">
    <property type="entry name" value="Radical SAM enzymes"/>
    <property type="match status" value="1"/>
</dbReference>
<dbReference type="GO" id="GO:0070475">
    <property type="term" value="P:rRNA base methylation"/>
    <property type="evidence" value="ECO:0007669"/>
    <property type="project" value="UniProtKB-UniRule"/>
</dbReference>
<keyword evidence="3 14" id="KW-0004">4Fe-4S</keyword>
<dbReference type="RefSeq" id="WP_072343452.1">
    <property type="nucleotide sequence ID" value="NZ_FPKU01000002.1"/>
</dbReference>
<reference evidence="16 17" key="1">
    <citation type="submission" date="2016-11" db="EMBL/GenBank/DDBJ databases">
        <authorList>
            <person name="Jaros S."/>
            <person name="Januszkiewicz K."/>
            <person name="Wedrychowicz H."/>
        </authorList>
    </citation>
    <scope>NUCLEOTIDE SEQUENCE [LARGE SCALE GENOMIC DNA]</scope>
    <source>
        <strain evidence="16 17">ATCC 23634</strain>
    </source>
</reference>
<evidence type="ECO:0000256" key="9">
    <source>
        <dbReference type="ARBA" id="ARBA00022694"/>
    </source>
</evidence>
<dbReference type="GO" id="GO:0000049">
    <property type="term" value="F:tRNA binding"/>
    <property type="evidence" value="ECO:0007669"/>
    <property type="project" value="UniProtKB-UniRule"/>
</dbReference>
<dbReference type="InterPro" id="IPR004383">
    <property type="entry name" value="rRNA_lsu_MTrfase_RlmN/Cfr"/>
</dbReference>
<evidence type="ECO:0000256" key="10">
    <source>
        <dbReference type="ARBA" id="ARBA00022723"/>
    </source>
</evidence>
<comment type="similarity">
    <text evidence="2 14">Belongs to the radical SAM superfamily. RlmN family.</text>
</comment>
<feature type="domain" description="Radical SAM core" evidence="15">
    <location>
        <begin position="127"/>
        <end position="378"/>
    </location>
</feature>
<evidence type="ECO:0000256" key="4">
    <source>
        <dbReference type="ARBA" id="ARBA00022490"/>
    </source>
</evidence>
<dbReference type="Gene3D" id="1.10.150.530">
    <property type="match status" value="1"/>
</dbReference>
<keyword evidence="5 14" id="KW-0698">rRNA processing</keyword>
<feature type="active site" description="S-methylcysteine intermediate" evidence="14">
    <location>
        <position position="381"/>
    </location>
</feature>
<evidence type="ECO:0000256" key="12">
    <source>
        <dbReference type="ARBA" id="ARBA00023014"/>
    </source>
</evidence>
<keyword evidence="13 14" id="KW-1015">Disulfide bond</keyword>
<evidence type="ECO:0000313" key="17">
    <source>
        <dbReference type="Proteomes" id="UP000183447"/>
    </source>
</evidence>
<dbReference type="InterPro" id="IPR027492">
    <property type="entry name" value="RNA_MTrfase_RlmN"/>
</dbReference>
<name>A0A1K2I0P7_9HYPH</name>
<feature type="binding site" evidence="14">
    <location>
        <begin position="261"/>
        <end position="263"/>
    </location>
    <ligand>
        <name>S-adenosyl-L-methionine</name>
        <dbReference type="ChEBI" id="CHEBI:59789"/>
    </ligand>
</feature>
<feature type="binding site" evidence="14">
    <location>
        <position position="145"/>
    </location>
    <ligand>
        <name>[4Fe-4S] cluster</name>
        <dbReference type="ChEBI" id="CHEBI:49883"/>
        <note>4Fe-4S-S-AdoMet</note>
    </ligand>
</feature>
<dbReference type="InterPro" id="IPR040072">
    <property type="entry name" value="Methyltransferase_A"/>
</dbReference>
<feature type="binding site" evidence="14">
    <location>
        <position position="148"/>
    </location>
    <ligand>
        <name>[4Fe-4S] cluster</name>
        <dbReference type="ChEBI" id="CHEBI:49883"/>
        <note>4Fe-4S-S-AdoMet</note>
    </ligand>
</feature>
<dbReference type="InterPro" id="IPR007197">
    <property type="entry name" value="rSAM"/>
</dbReference>
<dbReference type="GO" id="GO:0070040">
    <property type="term" value="F:rRNA (adenine(2503)-C2-)-methyltransferase activity"/>
    <property type="evidence" value="ECO:0007669"/>
    <property type="project" value="UniProtKB-UniRule"/>
</dbReference>
<dbReference type="GO" id="GO:0046872">
    <property type="term" value="F:metal ion binding"/>
    <property type="evidence" value="ECO:0007669"/>
    <property type="project" value="UniProtKB-KW"/>
</dbReference>
<dbReference type="Pfam" id="PF04055">
    <property type="entry name" value="Radical_SAM"/>
    <property type="match status" value="1"/>
</dbReference>
<dbReference type="HAMAP" id="MF_01849">
    <property type="entry name" value="RNA_methyltr_RlmN"/>
    <property type="match status" value="1"/>
</dbReference>
<feature type="binding site" evidence="14">
    <location>
        <position position="141"/>
    </location>
    <ligand>
        <name>[4Fe-4S] cluster</name>
        <dbReference type="ChEBI" id="CHEBI:49883"/>
        <note>4Fe-4S-S-AdoMet</note>
    </ligand>
</feature>
<keyword evidence="4 14" id="KW-0963">Cytoplasm</keyword>
<dbReference type="PROSITE" id="PS51918">
    <property type="entry name" value="RADICAL_SAM"/>
    <property type="match status" value="1"/>
</dbReference>
<keyword evidence="12 14" id="KW-0411">Iron-sulfur</keyword>
<sequence length="401" mass="44234">MSIALDLSHIARPAASPAPLRTGLVGLDRSGLRSALGTIGLDEREARMRASQLWNWIYHRGVTDFDAMTNIAKPVRQKLADAFDIARPEIVTEQVSMDGTRKWLFRYRDAQKPNMPPVEIETVYIPEEDRGTLCVSSQVGCTLTCSFCHTGTQKLVRNLTAGEILGQILMARERLGDFPGGERPDDGGLVPSGESRAITNIVMMGMGEPLYNYDNVKQALLIASDEAGISLSKRRITLSTSGVVPQIEPTGREIGVMLAISLHAVRDELRDILVPINKKWPLAELLAACRAYPGLSNARRITFEYVMLKDINDSDADARELVRLLAGIPAKINLIPFNPWPGTNYDCSSSSRIERFADIVNRAGYASPVRTPRGRDIFAACGQLKSETERLSKKEREALEA</sequence>
<dbReference type="PANTHER" id="PTHR30544:SF5">
    <property type="entry name" value="RADICAL SAM CORE DOMAIN-CONTAINING PROTEIN"/>
    <property type="match status" value="1"/>
</dbReference>
<evidence type="ECO:0000256" key="5">
    <source>
        <dbReference type="ARBA" id="ARBA00022552"/>
    </source>
</evidence>
<comment type="subcellular location">
    <subcellularLocation>
        <location evidence="1 14">Cytoplasm</location>
    </subcellularLocation>
</comment>
<protein>
    <recommendedName>
        <fullName evidence="14">Dual-specificity RNA methyltransferase RlmN</fullName>
        <ecNumber evidence="14">2.1.1.192</ecNumber>
    </recommendedName>
    <alternativeName>
        <fullName evidence="14">23S rRNA (adenine(2503)-C(2))-methyltransferase</fullName>
    </alternativeName>
    <alternativeName>
        <fullName evidence="14">23S rRNA m2A2503 methyltransferase</fullName>
    </alternativeName>
    <alternativeName>
        <fullName evidence="14">Ribosomal RNA large subunit methyltransferase N</fullName>
    </alternativeName>
    <alternativeName>
        <fullName evidence="14">tRNA (adenine(37)-C(2))-methyltransferase</fullName>
    </alternativeName>
    <alternativeName>
        <fullName evidence="14">tRNA m2A37 methyltransferase</fullName>
    </alternativeName>
</protein>
<dbReference type="InterPro" id="IPR013785">
    <property type="entry name" value="Aldolase_TIM"/>
</dbReference>